<accession>A0A9N7YUD5</accession>
<dbReference type="Proteomes" id="UP001153269">
    <property type="component" value="Unassembled WGS sequence"/>
</dbReference>
<gene>
    <name evidence="1" type="ORF">PLEPLA_LOCUS25885</name>
</gene>
<protein>
    <submittedName>
        <fullName evidence="1">Uncharacterized protein</fullName>
    </submittedName>
</protein>
<name>A0A9N7YUD5_PLEPL</name>
<dbReference type="AlphaFoldDB" id="A0A9N7YUD5"/>
<sequence>MVAGHPKDNAPPPFGMFYDRYLLTLMFRSSTQNLRLPYRSAPHPRLTLDLQASQHPAAPACICLSCQ</sequence>
<comment type="caution">
    <text evidence="1">The sequence shown here is derived from an EMBL/GenBank/DDBJ whole genome shotgun (WGS) entry which is preliminary data.</text>
</comment>
<dbReference type="EMBL" id="CADEAL010002086">
    <property type="protein sequence ID" value="CAB1437899.1"/>
    <property type="molecule type" value="Genomic_DNA"/>
</dbReference>
<organism evidence="1 2">
    <name type="scientific">Pleuronectes platessa</name>
    <name type="common">European plaice</name>
    <dbReference type="NCBI Taxonomy" id="8262"/>
    <lineage>
        <taxon>Eukaryota</taxon>
        <taxon>Metazoa</taxon>
        <taxon>Chordata</taxon>
        <taxon>Craniata</taxon>
        <taxon>Vertebrata</taxon>
        <taxon>Euteleostomi</taxon>
        <taxon>Actinopterygii</taxon>
        <taxon>Neopterygii</taxon>
        <taxon>Teleostei</taxon>
        <taxon>Neoteleostei</taxon>
        <taxon>Acanthomorphata</taxon>
        <taxon>Carangaria</taxon>
        <taxon>Pleuronectiformes</taxon>
        <taxon>Pleuronectoidei</taxon>
        <taxon>Pleuronectidae</taxon>
        <taxon>Pleuronectes</taxon>
    </lineage>
</organism>
<evidence type="ECO:0000313" key="1">
    <source>
        <dbReference type="EMBL" id="CAB1437899.1"/>
    </source>
</evidence>
<reference evidence="1" key="1">
    <citation type="submission" date="2020-03" db="EMBL/GenBank/DDBJ databases">
        <authorList>
            <person name="Weist P."/>
        </authorList>
    </citation>
    <scope>NUCLEOTIDE SEQUENCE</scope>
</reference>
<keyword evidence="2" id="KW-1185">Reference proteome</keyword>
<proteinExistence type="predicted"/>
<evidence type="ECO:0000313" key="2">
    <source>
        <dbReference type="Proteomes" id="UP001153269"/>
    </source>
</evidence>